<reference evidence="1" key="2">
    <citation type="submission" date="2020-09" db="EMBL/GenBank/DDBJ databases">
        <authorList>
            <person name="Sun Q."/>
            <person name="Zhou Y."/>
        </authorList>
    </citation>
    <scope>NUCLEOTIDE SEQUENCE</scope>
    <source>
        <strain evidence="1">CGMCC 1.8984</strain>
    </source>
</reference>
<gene>
    <name evidence="1" type="ORF">GCM10011372_22400</name>
</gene>
<comment type="caution">
    <text evidence="1">The sequence shown here is derived from an EMBL/GenBank/DDBJ whole genome shotgun (WGS) entry which is preliminary data.</text>
</comment>
<organism evidence="1 2">
    <name type="scientific">Agromyces bauzanensis</name>
    <dbReference type="NCBI Taxonomy" id="1308924"/>
    <lineage>
        <taxon>Bacteria</taxon>
        <taxon>Bacillati</taxon>
        <taxon>Actinomycetota</taxon>
        <taxon>Actinomycetes</taxon>
        <taxon>Micrococcales</taxon>
        <taxon>Microbacteriaceae</taxon>
        <taxon>Agromyces</taxon>
    </lineage>
</organism>
<sequence length="162" mass="16554">MLSFLLVDGPVILDVLAAGQTAASSRMATTSSNRASTSLGLERGTKIVRTIDATDEVPVRFTPLSPPEPAAAVPFAGSPTILVDGVDAFPSEGSTAELACRVYPADGRLAGTPSVSDLRRVLAGRTPQSGAVAPPCGRPPARDLRAGCASARTPEGRVPHVP</sequence>
<dbReference type="AlphaFoldDB" id="A0A917UT97"/>
<keyword evidence="2" id="KW-1185">Reference proteome</keyword>
<dbReference type="EMBL" id="BMMD01000012">
    <property type="protein sequence ID" value="GGJ83548.1"/>
    <property type="molecule type" value="Genomic_DNA"/>
</dbReference>
<dbReference type="Proteomes" id="UP000636956">
    <property type="component" value="Unassembled WGS sequence"/>
</dbReference>
<reference evidence="1" key="1">
    <citation type="journal article" date="2014" name="Int. J. Syst. Evol. Microbiol.">
        <title>Complete genome sequence of Corynebacterium casei LMG S-19264T (=DSM 44701T), isolated from a smear-ripened cheese.</title>
        <authorList>
            <consortium name="US DOE Joint Genome Institute (JGI-PGF)"/>
            <person name="Walter F."/>
            <person name="Albersmeier A."/>
            <person name="Kalinowski J."/>
            <person name="Ruckert C."/>
        </authorList>
    </citation>
    <scope>NUCLEOTIDE SEQUENCE</scope>
    <source>
        <strain evidence="1">CGMCC 1.8984</strain>
    </source>
</reference>
<name>A0A917UT97_9MICO</name>
<protein>
    <submittedName>
        <fullName evidence="1">Uncharacterized protein</fullName>
    </submittedName>
</protein>
<evidence type="ECO:0000313" key="2">
    <source>
        <dbReference type="Proteomes" id="UP000636956"/>
    </source>
</evidence>
<evidence type="ECO:0000313" key="1">
    <source>
        <dbReference type="EMBL" id="GGJ83548.1"/>
    </source>
</evidence>
<accession>A0A917UT97</accession>
<proteinExistence type="predicted"/>